<keyword evidence="3" id="KW-0808">Transferase</keyword>
<evidence type="ECO:0000256" key="2">
    <source>
        <dbReference type="ARBA" id="ARBA00022475"/>
    </source>
</evidence>
<evidence type="ECO:0008006" key="9">
    <source>
        <dbReference type="Google" id="ProtNLM"/>
    </source>
</evidence>
<keyword evidence="6 7" id="KW-0472">Membrane</keyword>
<feature type="transmembrane region" description="Helical" evidence="7">
    <location>
        <begin position="338"/>
        <end position="354"/>
    </location>
</feature>
<keyword evidence="5 7" id="KW-1133">Transmembrane helix</keyword>
<name>A0A0F9LUN1_9ZZZZ</name>
<evidence type="ECO:0000256" key="4">
    <source>
        <dbReference type="ARBA" id="ARBA00022692"/>
    </source>
</evidence>
<keyword evidence="4 7" id="KW-0812">Transmembrane</keyword>
<dbReference type="InterPro" id="IPR018584">
    <property type="entry name" value="GT87"/>
</dbReference>
<feature type="transmembrane region" description="Helical" evidence="7">
    <location>
        <begin position="366"/>
        <end position="388"/>
    </location>
</feature>
<feature type="transmembrane region" description="Helical" evidence="7">
    <location>
        <begin position="158"/>
        <end position="174"/>
    </location>
</feature>
<dbReference type="AlphaFoldDB" id="A0A0F9LUN1"/>
<sequence>MNLKSRIINRFKELWGHKCFRVALIVHFFYFILSIALFFIFYREKNDFYVFYKAGDIFINDIENLYSQTNYLWDYRYLPLSALFYIPYSLFTYEVAFIVFTLFNVFLNILICTIMYKIIIRVKGEDHEEDDKRVIYFICFYIISFPNGFNYVLGQINLYVTFFILLSLYIFIKYEEIKWQFIGSIILGMSIIIKPTTFFLIPFLVILNFDFKRRELTFDFLGSMVRFIGVLIPFSLNIILFLLYRNLWIGFLNTNFTGSNPIALNYSFSISKLITNFCYFYNIPFNALVILIIVLIIIGGLGFIIFISGKLDKNSIIYGYAFGLLIMLLVYFDSWDHHLLNLIPIIIIIMFNIPRHSPILNPLKRGLFFFAFLDLAFVGIWHLIFPLFPYNFESTFFLLLTFYAISKYHIIKKDKAEMYQNR</sequence>
<evidence type="ECO:0000313" key="8">
    <source>
        <dbReference type="EMBL" id="KKM68070.1"/>
    </source>
</evidence>
<evidence type="ECO:0000256" key="7">
    <source>
        <dbReference type="SAM" id="Phobius"/>
    </source>
</evidence>
<protein>
    <recommendedName>
        <fullName evidence="9">DUF2029 domain-containing protein</fullName>
    </recommendedName>
</protein>
<feature type="transmembrane region" description="Helical" evidence="7">
    <location>
        <begin position="288"/>
        <end position="308"/>
    </location>
</feature>
<feature type="transmembrane region" description="Helical" evidence="7">
    <location>
        <begin position="90"/>
        <end position="114"/>
    </location>
</feature>
<evidence type="ECO:0000256" key="3">
    <source>
        <dbReference type="ARBA" id="ARBA00022679"/>
    </source>
</evidence>
<feature type="transmembrane region" description="Helical" evidence="7">
    <location>
        <begin position="224"/>
        <end position="244"/>
    </location>
</feature>
<feature type="transmembrane region" description="Helical" evidence="7">
    <location>
        <begin position="20"/>
        <end position="42"/>
    </location>
</feature>
<evidence type="ECO:0000256" key="6">
    <source>
        <dbReference type="ARBA" id="ARBA00023136"/>
    </source>
</evidence>
<comment type="caution">
    <text evidence="8">The sequence shown here is derived from an EMBL/GenBank/DDBJ whole genome shotgun (WGS) entry which is preliminary data.</text>
</comment>
<dbReference type="EMBL" id="LAZR01010234">
    <property type="protein sequence ID" value="KKM68070.1"/>
    <property type="molecule type" value="Genomic_DNA"/>
</dbReference>
<feature type="transmembrane region" description="Helical" evidence="7">
    <location>
        <begin position="394"/>
        <end position="411"/>
    </location>
</feature>
<dbReference type="Pfam" id="PF09594">
    <property type="entry name" value="GT87"/>
    <property type="match status" value="1"/>
</dbReference>
<keyword evidence="2" id="KW-1003">Cell membrane</keyword>
<comment type="subcellular location">
    <subcellularLocation>
        <location evidence="1">Cell membrane</location>
        <topology evidence="1">Multi-pass membrane protein</topology>
    </subcellularLocation>
</comment>
<accession>A0A0F9LUN1</accession>
<reference evidence="8" key="1">
    <citation type="journal article" date="2015" name="Nature">
        <title>Complex archaea that bridge the gap between prokaryotes and eukaryotes.</title>
        <authorList>
            <person name="Spang A."/>
            <person name="Saw J.H."/>
            <person name="Jorgensen S.L."/>
            <person name="Zaremba-Niedzwiedzka K."/>
            <person name="Martijn J."/>
            <person name="Lind A.E."/>
            <person name="van Eijk R."/>
            <person name="Schleper C."/>
            <person name="Guy L."/>
            <person name="Ettema T.J."/>
        </authorList>
    </citation>
    <scope>NUCLEOTIDE SEQUENCE</scope>
</reference>
<feature type="transmembrane region" description="Helical" evidence="7">
    <location>
        <begin position="315"/>
        <end position="332"/>
    </location>
</feature>
<evidence type="ECO:0000256" key="5">
    <source>
        <dbReference type="ARBA" id="ARBA00022989"/>
    </source>
</evidence>
<organism evidence="8">
    <name type="scientific">marine sediment metagenome</name>
    <dbReference type="NCBI Taxonomy" id="412755"/>
    <lineage>
        <taxon>unclassified sequences</taxon>
        <taxon>metagenomes</taxon>
        <taxon>ecological metagenomes</taxon>
    </lineage>
</organism>
<dbReference type="GO" id="GO:0016758">
    <property type="term" value="F:hexosyltransferase activity"/>
    <property type="evidence" value="ECO:0007669"/>
    <property type="project" value="InterPro"/>
</dbReference>
<feature type="transmembrane region" description="Helical" evidence="7">
    <location>
        <begin position="181"/>
        <end position="204"/>
    </location>
</feature>
<dbReference type="GO" id="GO:0005886">
    <property type="term" value="C:plasma membrane"/>
    <property type="evidence" value="ECO:0007669"/>
    <property type="project" value="UniProtKB-SubCell"/>
</dbReference>
<gene>
    <name evidence="8" type="ORF">LCGC14_1464600</name>
</gene>
<proteinExistence type="predicted"/>
<evidence type="ECO:0000256" key="1">
    <source>
        <dbReference type="ARBA" id="ARBA00004651"/>
    </source>
</evidence>